<organism evidence="1 2">
    <name type="scientific">Selenomonas ruminantium</name>
    <dbReference type="NCBI Taxonomy" id="971"/>
    <lineage>
        <taxon>Bacteria</taxon>
        <taxon>Bacillati</taxon>
        <taxon>Bacillota</taxon>
        <taxon>Negativicutes</taxon>
        <taxon>Selenomonadales</taxon>
        <taxon>Selenomonadaceae</taxon>
        <taxon>Selenomonas</taxon>
    </lineage>
</organism>
<dbReference type="Proteomes" id="UP000183639">
    <property type="component" value="Unassembled WGS sequence"/>
</dbReference>
<gene>
    <name evidence="1" type="ORF">SAMN04487861_11063</name>
</gene>
<name>A0A1I3EIL9_SELRU</name>
<proteinExistence type="predicted"/>
<dbReference type="EMBL" id="FOQK01000010">
    <property type="protein sequence ID" value="SFH98738.1"/>
    <property type="molecule type" value="Genomic_DNA"/>
</dbReference>
<dbReference type="AlphaFoldDB" id="A0A1I3EIL9"/>
<evidence type="ECO:0000313" key="2">
    <source>
        <dbReference type="Proteomes" id="UP000183639"/>
    </source>
</evidence>
<sequence length="92" mass="10591">MYLGYTSNDHGRRNTNNCRNSHIDKNVQSDFSEVSVSLPCDKDGALEPQVVLFIHIGRLFFAFIRHEYETKDCVVYVILCYDFDGIKEVLGL</sequence>
<reference evidence="1 2" key="1">
    <citation type="submission" date="2016-10" db="EMBL/GenBank/DDBJ databases">
        <authorList>
            <person name="de Groot N.N."/>
        </authorList>
    </citation>
    <scope>NUCLEOTIDE SEQUENCE [LARGE SCALE GENOMIC DNA]</scope>
    <source>
        <strain evidence="1 2">Z108</strain>
    </source>
</reference>
<protein>
    <submittedName>
        <fullName evidence="1">Uncharacterized protein</fullName>
    </submittedName>
</protein>
<evidence type="ECO:0000313" key="1">
    <source>
        <dbReference type="EMBL" id="SFH98738.1"/>
    </source>
</evidence>
<accession>A0A1I3EIL9</accession>